<dbReference type="Gene3D" id="1.25.40.10">
    <property type="entry name" value="Tetratricopeptide repeat domain"/>
    <property type="match status" value="1"/>
</dbReference>
<name>A0AAX4PEH2_9CHLO</name>
<protein>
    <submittedName>
        <fullName evidence="3">Amidase</fullName>
    </submittedName>
</protein>
<dbReference type="Pfam" id="PF01425">
    <property type="entry name" value="Amidase"/>
    <property type="match status" value="1"/>
</dbReference>
<dbReference type="InterPro" id="IPR036928">
    <property type="entry name" value="AS_sf"/>
</dbReference>
<dbReference type="InterPro" id="IPR023631">
    <property type="entry name" value="Amidase_dom"/>
</dbReference>
<dbReference type="SMART" id="SM00028">
    <property type="entry name" value="TPR"/>
    <property type="match status" value="3"/>
</dbReference>
<keyword evidence="4" id="KW-1185">Reference proteome</keyword>
<dbReference type="AlphaFoldDB" id="A0AAX4PEH2"/>
<evidence type="ECO:0000259" key="2">
    <source>
        <dbReference type="Pfam" id="PF01425"/>
    </source>
</evidence>
<accession>A0AAX4PEH2</accession>
<keyword evidence="1" id="KW-0802">TPR repeat</keyword>
<dbReference type="SUPFAM" id="SSF48452">
    <property type="entry name" value="TPR-like"/>
    <property type="match status" value="1"/>
</dbReference>
<dbReference type="PANTHER" id="PTHR46310">
    <property type="entry name" value="AMIDASE 1"/>
    <property type="match status" value="1"/>
</dbReference>
<reference evidence="3 4" key="1">
    <citation type="submission" date="2024-03" db="EMBL/GenBank/DDBJ databases">
        <title>Complete genome sequence of the green alga Chloropicon roscoffensis RCC1871.</title>
        <authorList>
            <person name="Lemieux C."/>
            <person name="Pombert J.-F."/>
            <person name="Otis C."/>
            <person name="Turmel M."/>
        </authorList>
    </citation>
    <scope>NUCLEOTIDE SEQUENCE [LARGE SCALE GENOMIC DNA]</scope>
    <source>
        <strain evidence="3 4">RCC1871</strain>
    </source>
</reference>
<dbReference type="Pfam" id="PF00515">
    <property type="entry name" value="TPR_1"/>
    <property type="match status" value="1"/>
</dbReference>
<dbReference type="PROSITE" id="PS50005">
    <property type="entry name" value="TPR"/>
    <property type="match status" value="1"/>
</dbReference>
<dbReference type="InterPro" id="IPR019734">
    <property type="entry name" value="TPR_rpt"/>
</dbReference>
<sequence length="627" mass="65532">MAFVVAGVAVAGALVLKKLAFGGRRTKGRLARGALDGEGDDCGALVEPLDVEPAPCPSVPESPLKLTGRTFVVMDNIDVAGSPTQCGCPSWPLDEAETNAKCVDALLGAGARCVGKACCDELAFGMEGENVHHRSKGPINPANPNLVPGGSSSGPAVAVASGLCDLALGTDTDGGVRAPAACCGIFGLRTTRGSVSSEGVTPLAKSFDSVGLFARDAALLRQAGQVLIGAAESDPLQPSKFLIAQDLIYACKPESYSQVLADVAQLSASRLLGSANVAQVKVENFLAKQVPELRELKVEGKAGQLSSLEASYVAGTRKLMLECADSLGAFYGRTGRGKMGKSSRAKVEAALEFQRRCQREGEGIEVELKAVETMGDTLNEALSRGKVLIVPSLGRLPIRRGAGREEAGDWESANYRVLMLASSAGLPQVSIPLGAVDVAGEGRVPVSIGLVGARGSDGLLLDACHALCKKVLPLAFQQASKRLKQRSSGEAGGAKGGLIDQDKLAAAGLKDQGNQAFREGRYYDAVQCYSQGIQVDDSMPVLYSNRAMALLKLGNFVDAEADCSTCLSLDPSNVKALLRRGTARAYLAQFQAALEDFEHVLVLEPNNVAAAQELERMKEAFSTPARE</sequence>
<dbReference type="SUPFAM" id="SSF75304">
    <property type="entry name" value="Amidase signature (AS) enzymes"/>
    <property type="match status" value="1"/>
</dbReference>
<evidence type="ECO:0000313" key="3">
    <source>
        <dbReference type="EMBL" id="WZN64451.1"/>
    </source>
</evidence>
<dbReference type="InterPro" id="IPR011990">
    <property type="entry name" value="TPR-like_helical_dom_sf"/>
</dbReference>
<feature type="domain" description="Amidase" evidence="2">
    <location>
        <begin position="65"/>
        <end position="461"/>
    </location>
</feature>
<dbReference type="Gene3D" id="3.90.1300.10">
    <property type="entry name" value="Amidase signature (AS) domain"/>
    <property type="match status" value="1"/>
</dbReference>
<dbReference type="Proteomes" id="UP001472866">
    <property type="component" value="Chromosome 09"/>
</dbReference>
<feature type="repeat" description="TPR" evidence="1">
    <location>
        <begin position="574"/>
        <end position="607"/>
    </location>
</feature>
<evidence type="ECO:0000256" key="1">
    <source>
        <dbReference type="PROSITE-ProRule" id="PRU00339"/>
    </source>
</evidence>
<gene>
    <name evidence="3" type="ORF">HKI87_09g60070</name>
</gene>
<dbReference type="PANTHER" id="PTHR46310:SF7">
    <property type="entry name" value="AMIDASE 1"/>
    <property type="match status" value="1"/>
</dbReference>
<evidence type="ECO:0000313" key="4">
    <source>
        <dbReference type="Proteomes" id="UP001472866"/>
    </source>
</evidence>
<organism evidence="3 4">
    <name type="scientific">Chloropicon roscoffensis</name>
    <dbReference type="NCBI Taxonomy" id="1461544"/>
    <lineage>
        <taxon>Eukaryota</taxon>
        <taxon>Viridiplantae</taxon>
        <taxon>Chlorophyta</taxon>
        <taxon>Chloropicophyceae</taxon>
        <taxon>Chloropicales</taxon>
        <taxon>Chloropicaceae</taxon>
        <taxon>Chloropicon</taxon>
    </lineage>
</organism>
<dbReference type="EMBL" id="CP151509">
    <property type="protein sequence ID" value="WZN64451.1"/>
    <property type="molecule type" value="Genomic_DNA"/>
</dbReference>
<proteinExistence type="predicted"/>